<evidence type="ECO:0000313" key="6">
    <source>
        <dbReference type="Proteomes" id="UP001364617"/>
    </source>
</evidence>
<feature type="domain" description="C-type lectin" evidence="4">
    <location>
        <begin position="88"/>
        <end position="207"/>
    </location>
</feature>
<evidence type="ECO:0000256" key="1">
    <source>
        <dbReference type="ARBA" id="ARBA00004401"/>
    </source>
</evidence>
<dbReference type="Proteomes" id="UP001364617">
    <property type="component" value="Unassembled WGS sequence"/>
</dbReference>
<gene>
    <name evidence="5" type="ORF">R3I93_013885</name>
</gene>
<dbReference type="InterPro" id="IPR001304">
    <property type="entry name" value="C-type_lectin-like"/>
</dbReference>
<dbReference type="PANTHER" id="PTHR45710:SF31">
    <property type="entry name" value="EARLY ACTIVATION ANTIGEN CD69"/>
    <property type="match status" value="1"/>
</dbReference>
<evidence type="ECO:0000313" key="5">
    <source>
        <dbReference type="EMBL" id="KAK7146284.1"/>
    </source>
</evidence>
<dbReference type="InterPro" id="IPR016187">
    <property type="entry name" value="CTDL_fold"/>
</dbReference>
<comment type="subcellular location">
    <subcellularLocation>
        <location evidence="1">Cell membrane</location>
        <topology evidence="1">Single-pass type II membrane protein</topology>
    </subcellularLocation>
</comment>
<sequence length="215" mass="24846">MQANNLSDDVEGNPDREDPFYQQGKVACVMFTVLLILSFLVIGIVTGVNFKKNPQEDQTRGLLSDDITAIPFQYKGESRRCSDGWASYKNTCYFLSANVYGTWEISQSFCHNNRAHLMVVNSEEELEFISRIAQKQTDYWIGLKRDKLGKWSWVNGDDYHSAPHFWDENQPAHGGMESCVHLKGTDTVRRKLLHDADCYSERYLICERKLEKGMW</sequence>
<keyword evidence="6" id="KW-1185">Reference proteome</keyword>
<evidence type="ECO:0000256" key="3">
    <source>
        <dbReference type="SAM" id="Phobius"/>
    </source>
</evidence>
<organism evidence="5 6">
    <name type="scientific">Phoxinus phoxinus</name>
    <name type="common">Eurasian minnow</name>
    <dbReference type="NCBI Taxonomy" id="58324"/>
    <lineage>
        <taxon>Eukaryota</taxon>
        <taxon>Metazoa</taxon>
        <taxon>Chordata</taxon>
        <taxon>Craniata</taxon>
        <taxon>Vertebrata</taxon>
        <taxon>Euteleostomi</taxon>
        <taxon>Actinopterygii</taxon>
        <taxon>Neopterygii</taxon>
        <taxon>Teleostei</taxon>
        <taxon>Ostariophysi</taxon>
        <taxon>Cypriniformes</taxon>
        <taxon>Leuciscidae</taxon>
        <taxon>Phoxininae</taxon>
        <taxon>Phoxinus</taxon>
    </lineage>
</organism>
<dbReference type="PROSITE" id="PS50041">
    <property type="entry name" value="C_TYPE_LECTIN_2"/>
    <property type="match status" value="1"/>
</dbReference>
<dbReference type="Gene3D" id="3.10.100.10">
    <property type="entry name" value="Mannose-Binding Protein A, subunit A"/>
    <property type="match status" value="1"/>
</dbReference>
<accession>A0AAN9H193</accession>
<dbReference type="PROSITE" id="PS00615">
    <property type="entry name" value="C_TYPE_LECTIN_1"/>
    <property type="match status" value="1"/>
</dbReference>
<keyword evidence="3" id="KW-0472">Membrane</keyword>
<comment type="caution">
    <text evidence="5">The sequence shown here is derived from an EMBL/GenBank/DDBJ whole genome shotgun (WGS) entry which is preliminary data.</text>
</comment>
<keyword evidence="3" id="KW-1133">Transmembrane helix</keyword>
<dbReference type="InterPro" id="IPR050828">
    <property type="entry name" value="C-type_lectin/matrix_domain"/>
</dbReference>
<proteinExistence type="predicted"/>
<protein>
    <recommendedName>
        <fullName evidence="4">C-type lectin domain-containing protein</fullName>
    </recommendedName>
</protein>
<dbReference type="PANTHER" id="PTHR45710">
    <property type="entry name" value="C-TYPE LECTIN DOMAIN-CONTAINING PROTEIN 180"/>
    <property type="match status" value="1"/>
</dbReference>
<dbReference type="SUPFAM" id="SSF56436">
    <property type="entry name" value="C-type lectin-like"/>
    <property type="match status" value="1"/>
</dbReference>
<evidence type="ECO:0000256" key="2">
    <source>
        <dbReference type="ARBA" id="ARBA00023157"/>
    </source>
</evidence>
<keyword evidence="2" id="KW-1015">Disulfide bond</keyword>
<dbReference type="AlphaFoldDB" id="A0AAN9H193"/>
<dbReference type="SMART" id="SM00034">
    <property type="entry name" value="CLECT"/>
    <property type="match status" value="1"/>
</dbReference>
<dbReference type="GO" id="GO:0005886">
    <property type="term" value="C:plasma membrane"/>
    <property type="evidence" value="ECO:0007669"/>
    <property type="project" value="UniProtKB-SubCell"/>
</dbReference>
<evidence type="ECO:0000259" key="4">
    <source>
        <dbReference type="PROSITE" id="PS50041"/>
    </source>
</evidence>
<dbReference type="InterPro" id="IPR018378">
    <property type="entry name" value="C-type_lectin_CS"/>
</dbReference>
<name>A0AAN9H193_9TELE</name>
<dbReference type="EMBL" id="JAYKXH010000014">
    <property type="protein sequence ID" value="KAK7146284.1"/>
    <property type="molecule type" value="Genomic_DNA"/>
</dbReference>
<feature type="transmembrane region" description="Helical" evidence="3">
    <location>
        <begin position="29"/>
        <end position="50"/>
    </location>
</feature>
<dbReference type="InterPro" id="IPR016186">
    <property type="entry name" value="C-type_lectin-like/link_sf"/>
</dbReference>
<keyword evidence="3" id="KW-0812">Transmembrane</keyword>
<reference evidence="5 6" key="1">
    <citation type="submission" date="2024-02" db="EMBL/GenBank/DDBJ databases">
        <title>Chromosome-level genome assembly of the Eurasian Minnow (Phoxinus phoxinus).</title>
        <authorList>
            <person name="Oriowo T.O."/>
            <person name="Martin S."/>
            <person name="Stange M."/>
            <person name="Chrysostomakis Y."/>
            <person name="Brown T."/>
            <person name="Winkler S."/>
            <person name="Kukowka S."/>
            <person name="Myers E.W."/>
            <person name="Bohne A."/>
        </authorList>
    </citation>
    <scope>NUCLEOTIDE SEQUENCE [LARGE SCALE GENOMIC DNA]</scope>
    <source>
        <strain evidence="5">ZFMK-TIS-60720</strain>
        <tissue evidence="5">Whole Organism</tissue>
    </source>
</reference>
<dbReference type="Pfam" id="PF00059">
    <property type="entry name" value="Lectin_C"/>
    <property type="match status" value="1"/>
</dbReference>